<protein>
    <submittedName>
        <fullName evidence="2">Uncharacterized protein</fullName>
    </submittedName>
</protein>
<name>A0A063C6V2_USTVR</name>
<evidence type="ECO:0000256" key="1">
    <source>
        <dbReference type="SAM" id="MobiDB-lite"/>
    </source>
</evidence>
<evidence type="ECO:0000313" key="2">
    <source>
        <dbReference type="EMBL" id="GAO14517.1"/>
    </source>
</evidence>
<keyword evidence="4" id="KW-1185">Reference proteome</keyword>
<evidence type="ECO:0000313" key="3">
    <source>
        <dbReference type="EMBL" id="QUC20075.1"/>
    </source>
</evidence>
<dbReference type="EMBL" id="BBTG02000015">
    <property type="protein sequence ID" value="GAO14517.1"/>
    <property type="molecule type" value="Genomic_DNA"/>
</dbReference>
<reference evidence="3" key="3">
    <citation type="submission" date="2020-03" db="EMBL/GenBank/DDBJ databases">
        <title>A mixture of massive structural variations and highly conserved coding sequences in Ustilaginoidea virens genome.</title>
        <authorList>
            <person name="Zhang K."/>
            <person name="Zhao Z."/>
            <person name="Zhang Z."/>
            <person name="Li Y."/>
            <person name="Hsiang T."/>
            <person name="Sun W."/>
        </authorList>
    </citation>
    <scope>NUCLEOTIDE SEQUENCE</scope>
    <source>
        <strain evidence="3">UV-8b</strain>
    </source>
</reference>
<feature type="compositionally biased region" description="Basic residues" evidence="1">
    <location>
        <begin position="232"/>
        <end position="242"/>
    </location>
</feature>
<dbReference type="EMBL" id="CP072755">
    <property type="protein sequence ID" value="QUC20075.1"/>
    <property type="molecule type" value="Genomic_DNA"/>
</dbReference>
<dbReference type="Proteomes" id="UP000027002">
    <property type="component" value="Chromosome 3"/>
</dbReference>
<feature type="compositionally biased region" description="Basic and acidic residues" evidence="1">
    <location>
        <begin position="190"/>
        <end position="215"/>
    </location>
</feature>
<gene>
    <name evidence="3" type="ORF">UV8b_04316</name>
    <name evidence="2" type="ORF">UVI_02032280</name>
</gene>
<dbReference type="PANTHER" id="PTHR40132">
    <property type="entry name" value="PRE-MRNA-SPLICING FACTOR 38B"/>
    <property type="match status" value="1"/>
</dbReference>
<dbReference type="RefSeq" id="XP_042997748.1">
    <property type="nucleotide sequence ID" value="XM_043141814.1"/>
</dbReference>
<feature type="compositionally biased region" description="Basic and acidic residues" evidence="1">
    <location>
        <begin position="121"/>
        <end position="145"/>
    </location>
</feature>
<dbReference type="OrthoDB" id="2431475at2759"/>
<evidence type="ECO:0000313" key="5">
    <source>
        <dbReference type="Proteomes" id="UP000054053"/>
    </source>
</evidence>
<sequence length="400" mass="45390">MSNDELLTDDYVAGLLAQDANDCSLKYSAMGLEAFRDSKKPSNIPKPNTRFLRHIIKDTDAHNKALLAKEAAESKARLKGLDHAQQVKHRRSNPNARDIRRRQMGDIQAILGGKTKKQQRRANDVGDAPAERGRSDRGGVVDGRQRPSSGRSSDLIKGGGGKTRHGRLSERDFSDDDGNIKHRERRKSPRSRERGGSDTDDDGHCRRGSRKDGSRPRRRHRSSRSPRETSRTHRHRSRHRARPRSDPPASGEKEPRPSRHQDSDPLEDFIGPLPPPRHRGRGMIGGAAELDRRFSESYDPKLDVQMNEPSDAWDDQVEAFRDQQKLRLHQAQRMQDAGFTDEQIQQATEFNARKTEPPFVWSKVGERREWDKGKAVGMEAMLDDEDIAPVEQAALFSDEY</sequence>
<dbReference type="PANTHER" id="PTHR40132:SF1">
    <property type="entry name" value="PRE-MRNA-SPLICING FACTOR 38B"/>
    <property type="match status" value="1"/>
</dbReference>
<organism evidence="2 5">
    <name type="scientific">Ustilaginoidea virens</name>
    <name type="common">Rice false smut fungus</name>
    <name type="synonym">Villosiclava virens</name>
    <dbReference type="NCBI Taxonomy" id="1159556"/>
    <lineage>
        <taxon>Eukaryota</taxon>
        <taxon>Fungi</taxon>
        <taxon>Dikarya</taxon>
        <taxon>Ascomycota</taxon>
        <taxon>Pezizomycotina</taxon>
        <taxon>Sordariomycetes</taxon>
        <taxon>Hypocreomycetidae</taxon>
        <taxon>Hypocreales</taxon>
        <taxon>Clavicipitaceae</taxon>
        <taxon>Ustilaginoidea</taxon>
    </lineage>
</organism>
<feature type="compositionally biased region" description="Basic and acidic residues" evidence="1">
    <location>
        <begin position="251"/>
        <end position="263"/>
    </location>
</feature>
<dbReference type="STRING" id="1159556.A0A063C6V2"/>
<accession>A0A063C6V2</accession>
<dbReference type="KEGG" id="uvi:66065094"/>
<reference evidence="2" key="1">
    <citation type="journal article" date="2016" name="Genome Announc.">
        <title>Genome Sequence of Ustilaginoidea virens IPU010, a Rice Pathogenic Fungus Causing False Smut.</title>
        <authorList>
            <person name="Kumagai T."/>
            <person name="Ishii T."/>
            <person name="Terai G."/>
            <person name="Umemura M."/>
            <person name="Machida M."/>
            <person name="Asai K."/>
        </authorList>
    </citation>
    <scope>NUCLEOTIDE SEQUENCE [LARGE SCALE GENOMIC DNA]</scope>
    <source>
        <strain evidence="2">IPU010</strain>
    </source>
</reference>
<dbReference type="AlphaFoldDB" id="A0A063C6V2"/>
<evidence type="ECO:0000313" key="4">
    <source>
        <dbReference type="Proteomes" id="UP000027002"/>
    </source>
</evidence>
<dbReference type="GeneID" id="66065094"/>
<reference evidence="5" key="2">
    <citation type="journal article" date="2016" name="Genome Announc.">
        <title>Genome sequence of Ustilaginoidea virens IPU010, a rice pathogenic fungus causing false smut.</title>
        <authorList>
            <person name="Kumagai T."/>
            <person name="Ishii T."/>
            <person name="Terai G."/>
            <person name="Umemura M."/>
            <person name="Machida M."/>
            <person name="Asai K."/>
        </authorList>
    </citation>
    <scope>NUCLEOTIDE SEQUENCE [LARGE SCALE GENOMIC DNA]</scope>
    <source>
        <strain evidence="5">IPU010</strain>
    </source>
</reference>
<proteinExistence type="predicted"/>
<dbReference type="HOGENOM" id="CLU_038073_1_0_1"/>
<dbReference type="Proteomes" id="UP000054053">
    <property type="component" value="Unassembled WGS sequence"/>
</dbReference>
<feature type="region of interest" description="Disordered" evidence="1">
    <location>
        <begin position="77"/>
        <end position="283"/>
    </location>
</feature>